<proteinExistence type="predicted"/>
<evidence type="ECO:0000256" key="1">
    <source>
        <dbReference type="SAM" id="MobiDB-lite"/>
    </source>
</evidence>
<dbReference type="RefSeq" id="WP_110941920.1">
    <property type="nucleotide sequence ID" value="NZ_FQZV01000041.1"/>
</dbReference>
<dbReference type="OrthoDB" id="1862458at2"/>
<evidence type="ECO:0000259" key="2">
    <source>
        <dbReference type="Pfam" id="PF26160"/>
    </source>
</evidence>
<organism evidence="3 4">
    <name type="scientific">Geosporobacter subterraneus DSM 17957</name>
    <dbReference type="NCBI Taxonomy" id="1121919"/>
    <lineage>
        <taxon>Bacteria</taxon>
        <taxon>Bacillati</taxon>
        <taxon>Bacillota</taxon>
        <taxon>Clostridia</taxon>
        <taxon>Peptostreptococcales</taxon>
        <taxon>Thermotaleaceae</taxon>
        <taxon>Geosporobacter</taxon>
    </lineage>
</organism>
<dbReference type="InterPro" id="IPR058869">
    <property type="entry name" value="YqzN_YkzM"/>
</dbReference>
<sequence length="66" mass="7348">MASKKKAAGKTAQSTPAEPVFTKEQLVHSKAFSHQKDILMAILDADKTYTKAQVEKLVSEFLKRKV</sequence>
<evidence type="ECO:0000313" key="3">
    <source>
        <dbReference type="EMBL" id="SHJ78264.1"/>
    </source>
</evidence>
<feature type="region of interest" description="Disordered" evidence="1">
    <location>
        <begin position="1"/>
        <end position="20"/>
    </location>
</feature>
<keyword evidence="4" id="KW-1185">Reference proteome</keyword>
<dbReference type="EMBL" id="FQZV01000041">
    <property type="protein sequence ID" value="SHJ78264.1"/>
    <property type="molecule type" value="Genomic_DNA"/>
</dbReference>
<dbReference type="AlphaFoldDB" id="A0A1M6M456"/>
<accession>A0A1M6M456</accession>
<reference evidence="4" key="1">
    <citation type="submission" date="2016-11" db="EMBL/GenBank/DDBJ databases">
        <authorList>
            <person name="Varghese N."/>
            <person name="Submissions S."/>
        </authorList>
    </citation>
    <scope>NUCLEOTIDE SEQUENCE [LARGE SCALE GENOMIC DNA]</scope>
    <source>
        <strain evidence="4">DSM 17957</strain>
    </source>
</reference>
<dbReference type="STRING" id="1121919.SAMN02745975_02862"/>
<evidence type="ECO:0000313" key="4">
    <source>
        <dbReference type="Proteomes" id="UP000184536"/>
    </source>
</evidence>
<gene>
    <name evidence="3" type="ORF">SAMN02745975_02862</name>
</gene>
<dbReference type="Pfam" id="PF26160">
    <property type="entry name" value="YqzN_YkzM"/>
    <property type="match status" value="1"/>
</dbReference>
<name>A0A1M6M456_9FIRM</name>
<dbReference type="Proteomes" id="UP000184536">
    <property type="component" value="Unassembled WGS sequence"/>
</dbReference>
<protein>
    <recommendedName>
        <fullName evidence="2">YqzN/YkzM domain-containing protein</fullName>
    </recommendedName>
</protein>
<feature type="domain" description="YqzN/YkzM" evidence="2">
    <location>
        <begin position="18"/>
        <end position="65"/>
    </location>
</feature>